<dbReference type="EMBL" id="FNZM01000004">
    <property type="protein sequence ID" value="SEJ32665.1"/>
    <property type="molecule type" value="Genomic_DNA"/>
</dbReference>
<evidence type="ECO:0000313" key="2">
    <source>
        <dbReference type="EMBL" id="SEJ32665.1"/>
    </source>
</evidence>
<dbReference type="Proteomes" id="UP000183529">
    <property type="component" value="Unassembled WGS sequence"/>
</dbReference>
<dbReference type="Pfam" id="PF01425">
    <property type="entry name" value="Amidase"/>
    <property type="match status" value="1"/>
</dbReference>
<sequence length="501" mass="53123">MESYAPHAEIAARIRAIGADVGLELTARELRDCIELLAELTKAHKSARRIGQNAPMLSPRGREFIVPRTADNRNNAWHVKCELTSQASGPLAGQRVVIDDSVAIATLPMRVGTDMFRGHYPYFDAQVVTRVLDAGAVIAGKSNCEYLRLGYGSHTSIGGPVRNPSSSQHIAGGPASGAAAIVASSEAEMAVGVGSILVPAALCGLVAVKPTNGLIPTDGVCLLGAAWDHVGPIAQEVNSASRLLSVLMGSGPEQIEREHKGGRRRDGGDKRLRVGFLRESTRAGPSFDGRVSALVRKAAFALRRADLDVADVSLPLHRHIAAIRRAGGLTALGSRLSLSKAVLGALCGFPSGFDASFEQRVALDAAPTSVKLALAIDAYVRRAVSGSHTWVEVAANRLRSGYNELLQECDVLMLPTVPSTAPRQVLAGTEATCFDDRFEYLGSNCGGIDLTGHPAITVPCGGIDGLPVGVMFVGRHYDEKTLIRIASVLEKQEKHARYLEL</sequence>
<dbReference type="GO" id="GO:0003824">
    <property type="term" value="F:catalytic activity"/>
    <property type="evidence" value="ECO:0007669"/>
    <property type="project" value="InterPro"/>
</dbReference>
<dbReference type="PANTHER" id="PTHR11895">
    <property type="entry name" value="TRANSAMIDASE"/>
    <property type="match status" value="1"/>
</dbReference>
<dbReference type="InterPro" id="IPR036928">
    <property type="entry name" value="AS_sf"/>
</dbReference>
<evidence type="ECO:0000313" key="3">
    <source>
        <dbReference type="Proteomes" id="UP000183529"/>
    </source>
</evidence>
<proteinExistence type="predicted"/>
<name>A0AAQ1GDC0_9BURK</name>
<dbReference type="RefSeq" id="WP_074982261.1">
    <property type="nucleotide sequence ID" value="NZ_FNZM01000004.1"/>
</dbReference>
<reference evidence="2 3" key="1">
    <citation type="submission" date="2016-10" db="EMBL/GenBank/DDBJ databases">
        <authorList>
            <person name="Varghese N."/>
            <person name="Submissions S."/>
        </authorList>
    </citation>
    <scope>NUCLEOTIDE SEQUENCE [LARGE SCALE GENOMIC DNA]</scope>
    <source>
        <strain evidence="2 3">LMG 22274</strain>
    </source>
</reference>
<protein>
    <submittedName>
        <fullName evidence="2">Amidase</fullName>
    </submittedName>
</protein>
<dbReference type="PANTHER" id="PTHR11895:SF170">
    <property type="entry name" value="AMIDASE"/>
    <property type="match status" value="1"/>
</dbReference>
<accession>A0AAQ1GDC0</accession>
<feature type="domain" description="Amidase" evidence="1">
    <location>
        <begin position="81"/>
        <end position="482"/>
    </location>
</feature>
<dbReference type="Gene3D" id="3.90.1300.10">
    <property type="entry name" value="Amidase signature (AS) domain"/>
    <property type="match status" value="1"/>
</dbReference>
<gene>
    <name evidence="2" type="ORF">SAMN05216550_10420</name>
</gene>
<organism evidence="2 3">
    <name type="scientific">Paraburkholderia tropica</name>
    <dbReference type="NCBI Taxonomy" id="92647"/>
    <lineage>
        <taxon>Bacteria</taxon>
        <taxon>Pseudomonadati</taxon>
        <taxon>Pseudomonadota</taxon>
        <taxon>Betaproteobacteria</taxon>
        <taxon>Burkholderiales</taxon>
        <taxon>Burkholderiaceae</taxon>
        <taxon>Paraburkholderia</taxon>
    </lineage>
</organism>
<dbReference type="SUPFAM" id="SSF75304">
    <property type="entry name" value="Amidase signature (AS) enzymes"/>
    <property type="match status" value="1"/>
</dbReference>
<comment type="caution">
    <text evidence="2">The sequence shown here is derived from an EMBL/GenBank/DDBJ whole genome shotgun (WGS) entry which is preliminary data.</text>
</comment>
<evidence type="ECO:0000259" key="1">
    <source>
        <dbReference type="Pfam" id="PF01425"/>
    </source>
</evidence>
<dbReference type="AlphaFoldDB" id="A0AAQ1GDC0"/>
<dbReference type="InterPro" id="IPR023631">
    <property type="entry name" value="Amidase_dom"/>
</dbReference>
<dbReference type="InterPro" id="IPR000120">
    <property type="entry name" value="Amidase"/>
</dbReference>